<accession>A0A3D8P8T0</accession>
<keyword evidence="2" id="KW-1185">Reference proteome</keyword>
<evidence type="ECO:0000313" key="2">
    <source>
        <dbReference type="Proteomes" id="UP000256679"/>
    </source>
</evidence>
<feature type="non-terminal residue" evidence="1">
    <location>
        <position position="1"/>
    </location>
</feature>
<evidence type="ECO:0000313" key="1">
    <source>
        <dbReference type="EMBL" id="RDW11748.1"/>
    </source>
</evidence>
<dbReference type="GO" id="GO:0008818">
    <property type="term" value="F:cobalamin 5'-phosphate synthase activity"/>
    <property type="evidence" value="ECO:0007669"/>
    <property type="project" value="InterPro"/>
</dbReference>
<organism evidence="1 2">
    <name type="scientific">Paracoccus thiocyanatus</name>
    <dbReference type="NCBI Taxonomy" id="34006"/>
    <lineage>
        <taxon>Bacteria</taxon>
        <taxon>Pseudomonadati</taxon>
        <taxon>Pseudomonadota</taxon>
        <taxon>Alphaproteobacteria</taxon>
        <taxon>Rhodobacterales</taxon>
        <taxon>Paracoccaceae</taxon>
        <taxon>Paracoccus</taxon>
    </lineage>
</organism>
<dbReference type="AlphaFoldDB" id="A0A3D8P8T0"/>
<dbReference type="EMBL" id="QFCQ01000207">
    <property type="protein sequence ID" value="RDW11748.1"/>
    <property type="molecule type" value="Genomic_DNA"/>
</dbReference>
<protein>
    <submittedName>
        <fullName evidence="1">Adenosylcobinamide-GDP ribazoletransferase</fullName>
    </submittedName>
</protein>
<keyword evidence="1" id="KW-0808">Transferase</keyword>
<name>A0A3D8P8T0_9RHOB</name>
<proteinExistence type="predicted"/>
<reference evidence="1 2" key="1">
    <citation type="submission" date="2018-05" db="EMBL/GenBank/DDBJ databases">
        <title>Whole genome sequencing of Paracoccus thiocyanatus SST.</title>
        <authorList>
            <person name="Ghosh W."/>
            <person name="Rameez M.J."/>
            <person name="Roy C."/>
        </authorList>
    </citation>
    <scope>NUCLEOTIDE SEQUENCE [LARGE SCALE GENOMIC DNA]</scope>
    <source>
        <strain evidence="1 2">SST</strain>
    </source>
</reference>
<dbReference type="Proteomes" id="UP000256679">
    <property type="component" value="Unassembled WGS sequence"/>
</dbReference>
<dbReference type="GO" id="GO:0009236">
    <property type="term" value="P:cobalamin biosynthetic process"/>
    <property type="evidence" value="ECO:0007669"/>
    <property type="project" value="UniProtKB-UniPathway"/>
</dbReference>
<dbReference type="InterPro" id="IPR003805">
    <property type="entry name" value="CobS"/>
</dbReference>
<dbReference type="UniPathway" id="UPA00148">
    <property type="reaction ID" value="UER00238"/>
</dbReference>
<dbReference type="GO" id="GO:0051073">
    <property type="term" value="F:adenosylcobinamide-GDP ribazoletransferase activity"/>
    <property type="evidence" value="ECO:0007669"/>
    <property type="project" value="InterPro"/>
</dbReference>
<gene>
    <name evidence="1" type="ORF">DIE28_17665</name>
</gene>
<sequence length="37" mass="3623">WLARGAMRGLGGQTGDVLGAMQQAGELAGLVALVALA</sequence>
<dbReference type="Pfam" id="PF02654">
    <property type="entry name" value="CobS"/>
    <property type="match status" value="1"/>
</dbReference>
<comment type="caution">
    <text evidence="1">The sequence shown here is derived from an EMBL/GenBank/DDBJ whole genome shotgun (WGS) entry which is preliminary data.</text>
</comment>